<dbReference type="Pfam" id="PF00248">
    <property type="entry name" value="Aldo_ket_red"/>
    <property type="match status" value="1"/>
</dbReference>
<dbReference type="EMBL" id="JACHOC010000015">
    <property type="protein sequence ID" value="MBB4625226.1"/>
    <property type="molecule type" value="Genomic_DNA"/>
</dbReference>
<dbReference type="InterPro" id="IPR050791">
    <property type="entry name" value="Aldo-Keto_reductase"/>
</dbReference>
<dbReference type="Proteomes" id="UP000533637">
    <property type="component" value="Unassembled WGS sequence"/>
</dbReference>
<sequence>MKYRELGSSGLKVSAIGLGCMGMSHAYGTVPDRKEMTELLAQAIDLGYTFFDTAESYGTPDNPHDNEELLGDALKSFRNKIVIATKFGIRFDTESGKVPYPLITDSRPETIRKSVEGSLRRLQTDRIDLYYQHRIDPGIAPEEVAGTMQDLINEGKIIHWGISEATENVIRRAHSVCPLTAVENRYSMMARHYEALFPVLEELGIGFVPFSPLANGLLSDRYNQDSRFEPGTDYRSSMPQFRPESFAANQQLLDMIRNLAETKSATPAQISLAWMLCKKPWIAPIPGTRQLSRLQENAGASDIILTAEEVKQIDDTLGRINMSEVFGGTKIKANENL</sequence>
<protein>
    <submittedName>
        <fullName evidence="3">Aryl-alcohol dehydrogenase-like predicted oxidoreductase</fullName>
    </submittedName>
</protein>
<keyword evidence="1" id="KW-0560">Oxidoreductase</keyword>
<dbReference type="SUPFAM" id="SSF51430">
    <property type="entry name" value="NAD(P)-linked oxidoreductase"/>
    <property type="match status" value="1"/>
</dbReference>
<evidence type="ECO:0000313" key="4">
    <source>
        <dbReference type="Proteomes" id="UP000533637"/>
    </source>
</evidence>
<feature type="domain" description="NADP-dependent oxidoreductase" evidence="2">
    <location>
        <begin position="16"/>
        <end position="315"/>
    </location>
</feature>
<dbReference type="CDD" id="cd19078">
    <property type="entry name" value="AKR_AKR13C1_2"/>
    <property type="match status" value="1"/>
</dbReference>
<dbReference type="Gene3D" id="3.20.20.100">
    <property type="entry name" value="NADP-dependent oxidoreductase domain"/>
    <property type="match status" value="1"/>
</dbReference>
<proteinExistence type="predicted"/>
<dbReference type="PANTHER" id="PTHR43625:SF77">
    <property type="entry name" value="ALDO-KETO REDUCTASE"/>
    <property type="match status" value="1"/>
</dbReference>
<accession>A0ABR6KUW1</accession>
<evidence type="ECO:0000313" key="3">
    <source>
        <dbReference type="EMBL" id="MBB4625226.1"/>
    </source>
</evidence>
<comment type="caution">
    <text evidence="3">The sequence shown here is derived from an EMBL/GenBank/DDBJ whole genome shotgun (WGS) entry which is preliminary data.</text>
</comment>
<evidence type="ECO:0000259" key="2">
    <source>
        <dbReference type="Pfam" id="PF00248"/>
    </source>
</evidence>
<dbReference type="RefSeq" id="WP_183672525.1">
    <property type="nucleotide sequence ID" value="NZ_BMPB01000023.1"/>
</dbReference>
<dbReference type="PANTHER" id="PTHR43625">
    <property type="entry name" value="AFLATOXIN B1 ALDEHYDE REDUCTASE"/>
    <property type="match status" value="1"/>
</dbReference>
<reference evidence="3 4" key="1">
    <citation type="submission" date="2020-08" db="EMBL/GenBank/DDBJ databases">
        <title>Genomic Encyclopedia of Type Strains, Phase IV (KMG-IV): sequencing the most valuable type-strain genomes for metagenomic binning, comparative biology and taxonomic classification.</title>
        <authorList>
            <person name="Goeker M."/>
        </authorList>
    </citation>
    <scope>NUCLEOTIDE SEQUENCE [LARGE SCALE GENOMIC DNA]</scope>
    <source>
        <strain evidence="3 4">DSM 102983</strain>
    </source>
</reference>
<name>A0ABR6KUW1_9BACT</name>
<evidence type="ECO:0000256" key="1">
    <source>
        <dbReference type="ARBA" id="ARBA00023002"/>
    </source>
</evidence>
<gene>
    <name evidence="3" type="ORF">GGQ57_005178</name>
</gene>
<dbReference type="InterPro" id="IPR023210">
    <property type="entry name" value="NADP_OxRdtase_dom"/>
</dbReference>
<keyword evidence="4" id="KW-1185">Reference proteome</keyword>
<dbReference type="InterPro" id="IPR036812">
    <property type="entry name" value="NAD(P)_OxRdtase_dom_sf"/>
</dbReference>
<organism evidence="3 4">
    <name type="scientific">Parabacteroides faecis</name>
    <dbReference type="NCBI Taxonomy" id="1217282"/>
    <lineage>
        <taxon>Bacteria</taxon>
        <taxon>Pseudomonadati</taxon>
        <taxon>Bacteroidota</taxon>
        <taxon>Bacteroidia</taxon>
        <taxon>Bacteroidales</taxon>
        <taxon>Tannerellaceae</taxon>
        <taxon>Parabacteroides</taxon>
    </lineage>
</organism>